<feature type="transmembrane region" description="Helical" evidence="9">
    <location>
        <begin position="33"/>
        <end position="55"/>
    </location>
</feature>
<dbReference type="EMBL" id="WXEW01000001">
    <property type="protein sequence ID" value="NAS20683.1"/>
    <property type="molecule type" value="Genomic_DNA"/>
</dbReference>
<keyword evidence="9" id="KW-1133">Transmembrane helix</keyword>
<keyword evidence="5" id="KW-0547">Nucleotide-binding</keyword>
<dbReference type="Pfam" id="PF07730">
    <property type="entry name" value="HisKA_3"/>
    <property type="match status" value="1"/>
</dbReference>
<keyword evidence="9" id="KW-0812">Transmembrane</keyword>
<gene>
    <name evidence="11" type="ORF">GT755_03180</name>
</gene>
<dbReference type="Gene3D" id="1.20.5.1930">
    <property type="match status" value="1"/>
</dbReference>
<evidence type="ECO:0000256" key="7">
    <source>
        <dbReference type="ARBA" id="ARBA00022840"/>
    </source>
</evidence>
<evidence type="ECO:0000313" key="11">
    <source>
        <dbReference type="EMBL" id="NAS20683.1"/>
    </source>
</evidence>
<evidence type="ECO:0000256" key="2">
    <source>
        <dbReference type="ARBA" id="ARBA00012438"/>
    </source>
</evidence>
<organism evidence="11 12">
    <name type="scientific">Herbidospora solisilvae</name>
    <dbReference type="NCBI Taxonomy" id="2696284"/>
    <lineage>
        <taxon>Bacteria</taxon>
        <taxon>Bacillati</taxon>
        <taxon>Actinomycetota</taxon>
        <taxon>Actinomycetes</taxon>
        <taxon>Streptosporangiales</taxon>
        <taxon>Streptosporangiaceae</taxon>
        <taxon>Herbidospora</taxon>
    </lineage>
</organism>
<evidence type="ECO:0000256" key="1">
    <source>
        <dbReference type="ARBA" id="ARBA00000085"/>
    </source>
</evidence>
<evidence type="ECO:0000259" key="10">
    <source>
        <dbReference type="Pfam" id="PF07730"/>
    </source>
</evidence>
<dbReference type="RefSeq" id="WP_161478156.1">
    <property type="nucleotide sequence ID" value="NZ_WXEW01000001.1"/>
</dbReference>
<dbReference type="Proteomes" id="UP000479526">
    <property type="component" value="Unassembled WGS sequence"/>
</dbReference>
<evidence type="ECO:0000256" key="9">
    <source>
        <dbReference type="SAM" id="Phobius"/>
    </source>
</evidence>
<dbReference type="InterPro" id="IPR050482">
    <property type="entry name" value="Sensor_HK_TwoCompSys"/>
</dbReference>
<dbReference type="GO" id="GO:0000155">
    <property type="term" value="F:phosphorelay sensor kinase activity"/>
    <property type="evidence" value="ECO:0007669"/>
    <property type="project" value="InterPro"/>
</dbReference>
<feature type="transmembrane region" description="Helical" evidence="9">
    <location>
        <begin position="110"/>
        <end position="127"/>
    </location>
</feature>
<accession>A0A7C9JBN0</accession>
<proteinExistence type="predicted"/>
<protein>
    <recommendedName>
        <fullName evidence="2">histidine kinase</fullName>
        <ecNumber evidence="2">2.7.13.3</ecNumber>
    </recommendedName>
</protein>
<evidence type="ECO:0000313" key="12">
    <source>
        <dbReference type="Proteomes" id="UP000479526"/>
    </source>
</evidence>
<dbReference type="SUPFAM" id="SSF55874">
    <property type="entry name" value="ATPase domain of HSP90 chaperone/DNA topoisomerase II/histidine kinase"/>
    <property type="match status" value="1"/>
</dbReference>
<dbReference type="InterPro" id="IPR036890">
    <property type="entry name" value="HATPase_C_sf"/>
</dbReference>
<dbReference type="GO" id="GO:0046983">
    <property type="term" value="F:protein dimerization activity"/>
    <property type="evidence" value="ECO:0007669"/>
    <property type="project" value="InterPro"/>
</dbReference>
<keyword evidence="12" id="KW-1185">Reference proteome</keyword>
<dbReference type="PANTHER" id="PTHR24421:SF10">
    <property type="entry name" value="NITRATE_NITRITE SENSOR PROTEIN NARQ"/>
    <property type="match status" value="1"/>
</dbReference>
<feature type="transmembrane region" description="Helical" evidence="9">
    <location>
        <begin position="87"/>
        <end position="104"/>
    </location>
</feature>
<evidence type="ECO:0000256" key="5">
    <source>
        <dbReference type="ARBA" id="ARBA00022741"/>
    </source>
</evidence>
<name>A0A7C9JBN0_9ACTN</name>
<keyword evidence="3" id="KW-0597">Phosphoprotein</keyword>
<comment type="caution">
    <text evidence="11">The sequence shown here is derived from an EMBL/GenBank/DDBJ whole genome shotgun (WGS) entry which is preliminary data.</text>
</comment>
<dbReference type="CDD" id="cd16917">
    <property type="entry name" value="HATPase_UhpB-NarQ-NarX-like"/>
    <property type="match status" value="1"/>
</dbReference>
<dbReference type="Gene3D" id="3.30.565.10">
    <property type="entry name" value="Histidine kinase-like ATPase, C-terminal domain"/>
    <property type="match status" value="1"/>
</dbReference>
<dbReference type="AlphaFoldDB" id="A0A7C9JBN0"/>
<dbReference type="PANTHER" id="PTHR24421">
    <property type="entry name" value="NITRATE/NITRITE SENSOR PROTEIN NARX-RELATED"/>
    <property type="match status" value="1"/>
</dbReference>
<keyword evidence="7" id="KW-0067">ATP-binding</keyword>
<comment type="catalytic activity">
    <reaction evidence="1">
        <text>ATP + protein L-histidine = ADP + protein N-phospho-L-histidine.</text>
        <dbReference type="EC" id="2.7.13.3"/>
    </reaction>
</comment>
<reference evidence="11 12" key="1">
    <citation type="submission" date="2020-01" db="EMBL/GenBank/DDBJ databases">
        <title>Herbidospora sp. NEAU-GS84 nov., a novel actinomycete isolated from soil.</title>
        <authorList>
            <person name="Han L."/>
        </authorList>
    </citation>
    <scope>NUCLEOTIDE SEQUENCE [LARGE SCALE GENOMIC DNA]</scope>
    <source>
        <strain evidence="11 12">NEAU-GS84</strain>
    </source>
</reference>
<dbReference type="GO" id="GO:0005524">
    <property type="term" value="F:ATP binding"/>
    <property type="evidence" value="ECO:0007669"/>
    <property type="project" value="UniProtKB-KW"/>
</dbReference>
<evidence type="ECO:0000256" key="3">
    <source>
        <dbReference type="ARBA" id="ARBA00022553"/>
    </source>
</evidence>
<dbReference type="GO" id="GO:0016020">
    <property type="term" value="C:membrane"/>
    <property type="evidence" value="ECO:0007669"/>
    <property type="project" value="InterPro"/>
</dbReference>
<evidence type="ECO:0000256" key="8">
    <source>
        <dbReference type="ARBA" id="ARBA00023012"/>
    </source>
</evidence>
<evidence type="ECO:0000256" key="6">
    <source>
        <dbReference type="ARBA" id="ARBA00022777"/>
    </source>
</evidence>
<dbReference type="InterPro" id="IPR011712">
    <property type="entry name" value="Sig_transdc_His_kin_sub3_dim/P"/>
</dbReference>
<keyword evidence="8" id="KW-0902">Two-component regulatory system</keyword>
<keyword evidence="4" id="KW-0808">Transferase</keyword>
<dbReference type="EC" id="2.7.13.3" evidence="2"/>
<sequence length="392" mass="40092">MSDDRSDHAAAAVCDWEDDLRRAGRAAPARLSVMFRVGAPALALAFTAGAVPAAALAARPSVVGIVLVLVSAIPWGRWILKGDDGPTWWFALAVLVPLGAAVLAGLDSPVAVLTLLAVALLLVALNVGFAPVPLAAGVAGLTYLVALAALTGAPPVAWVAVHLGFALTLAAAYAVRVSHDSSRLVAQALEALALQRAADQRRIMAQDVHDVVGHTLAVTMLHITAARMAIKRADPGEALTALEEAERHGRASLADLRRLVKVLRSGEESSTAPQPGLADVAALVEGFRGAVDLTFSVDGVTAVEPGAELAAYRIIQEALANAVRHGTGTARVAVTLTGGDLLVEVANPVGSVRDDGPGSGLAGMRERAAAAGGECTAGMRDGEWLVSARIPA</sequence>
<keyword evidence="9" id="KW-0472">Membrane</keyword>
<evidence type="ECO:0000256" key="4">
    <source>
        <dbReference type="ARBA" id="ARBA00022679"/>
    </source>
</evidence>
<keyword evidence="6" id="KW-0418">Kinase</keyword>
<feature type="domain" description="Signal transduction histidine kinase subgroup 3 dimerisation and phosphoacceptor" evidence="10">
    <location>
        <begin position="201"/>
        <end position="267"/>
    </location>
</feature>
<feature type="transmembrane region" description="Helical" evidence="9">
    <location>
        <begin position="134"/>
        <end position="150"/>
    </location>
</feature>
<feature type="transmembrane region" description="Helical" evidence="9">
    <location>
        <begin position="61"/>
        <end position="80"/>
    </location>
</feature>